<proteinExistence type="predicted"/>
<comment type="caution">
    <text evidence="6">The sequence shown here is derived from an EMBL/GenBank/DDBJ whole genome shotgun (WGS) entry which is preliminary data.</text>
</comment>
<dbReference type="GO" id="GO:0015074">
    <property type="term" value="P:DNA integration"/>
    <property type="evidence" value="ECO:0007669"/>
    <property type="project" value="InterPro"/>
</dbReference>
<dbReference type="PROSITE" id="PS51900">
    <property type="entry name" value="CB"/>
    <property type="match status" value="1"/>
</dbReference>
<name>A0A2S8BN55_9MYCO</name>
<gene>
    <name evidence="6" type="primary">xerD_2</name>
    <name evidence="6" type="ORF">C1Y40_01710</name>
</gene>
<reference evidence="6 7" key="1">
    <citation type="journal article" date="2017" name="Int. J. Syst. Evol. Microbiol.">
        <title>Mycobacterium talmoniae sp. nov., a slowly growing mycobacterium isolated from human respiratory samples.</title>
        <authorList>
            <person name="Davidson R.M."/>
            <person name="DeGroote M.A."/>
            <person name="Marola J.L."/>
            <person name="Buss S."/>
            <person name="Jones V."/>
            <person name="McNeil M.R."/>
            <person name="Freifeld A.G."/>
            <person name="Elaine Epperson L."/>
            <person name="Hasan N.A."/>
            <person name="Jackson M."/>
            <person name="Iwen P.C."/>
            <person name="Salfinger M."/>
            <person name="Strong M."/>
        </authorList>
    </citation>
    <scope>NUCLEOTIDE SEQUENCE [LARGE SCALE GENOMIC DNA]</scope>
    <source>
        <strain evidence="6 7">ATCC BAA-2683</strain>
    </source>
</reference>
<evidence type="ECO:0000256" key="3">
    <source>
        <dbReference type="PROSITE-ProRule" id="PRU01248"/>
    </source>
</evidence>
<keyword evidence="2" id="KW-0233">DNA recombination</keyword>
<keyword evidence="1 3" id="KW-0238">DNA-binding</keyword>
<dbReference type="GO" id="GO:0003677">
    <property type="term" value="F:DNA binding"/>
    <property type="evidence" value="ECO:0007669"/>
    <property type="project" value="UniProtKB-UniRule"/>
</dbReference>
<sequence>MSAARPLTLVKDTGSSGSEPPLLERYQIWMQGRGLSARSIGDTMGTLRRLERVAGRPAHLVTALAVSRFLGAENLGPRARYTYFGHLRGFYRWLADNGHGPDAMATLPRPRMPRCTPRPITTEQLQALLALPLRRKTRAMVMLAALAGLRAHEIAKVKGQDVDRDARTLYVIGKGGHGASIPLHPQLVEVARAMPARGWWFPANSTRPGQHIRSNCVVMTISDACKRAGIAAGTAHRLRHWYGTHLVAAGADLRTVQTLLRHENLTSTAIYTQVTDERRIEAINRLDPFGDGITEASR</sequence>
<dbReference type="PROSITE" id="PS51898">
    <property type="entry name" value="TYR_RECOMBINASE"/>
    <property type="match status" value="1"/>
</dbReference>
<dbReference type="PANTHER" id="PTHR30349">
    <property type="entry name" value="PHAGE INTEGRASE-RELATED"/>
    <property type="match status" value="1"/>
</dbReference>
<dbReference type="PANTHER" id="PTHR30349:SF64">
    <property type="entry name" value="PROPHAGE INTEGRASE INTD-RELATED"/>
    <property type="match status" value="1"/>
</dbReference>
<feature type="domain" description="Core-binding (CB)" evidence="5">
    <location>
        <begin position="17"/>
        <end position="95"/>
    </location>
</feature>
<dbReference type="Pfam" id="PF00589">
    <property type="entry name" value="Phage_integrase"/>
    <property type="match status" value="1"/>
</dbReference>
<dbReference type="InterPro" id="IPR044068">
    <property type="entry name" value="CB"/>
</dbReference>
<dbReference type="InterPro" id="IPR011010">
    <property type="entry name" value="DNA_brk_join_enz"/>
</dbReference>
<evidence type="ECO:0000259" key="5">
    <source>
        <dbReference type="PROSITE" id="PS51900"/>
    </source>
</evidence>
<dbReference type="EMBL" id="PPEA01000249">
    <property type="protein sequence ID" value="PQM48075.1"/>
    <property type="molecule type" value="Genomic_DNA"/>
</dbReference>
<dbReference type="InterPro" id="IPR050090">
    <property type="entry name" value="Tyrosine_recombinase_XerCD"/>
</dbReference>
<feature type="domain" description="Tyr recombinase" evidence="4">
    <location>
        <begin position="115"/>
        <end position="284"/>
    </location>
</feature>
<dbReference type="Gene3D" id="1.10.443.10">
    <property type="entry name" value="Intergrase catalytic core"/>
    <property type="match status" value="1"/>
</dbReference>
<dbReference type="GO" id="GO:0006310">
    <property type="term" value="P:DNA recombination"/>
    <property type="evidence" value="ECO:0007669"/>
    <property type="project" value="UniProtKB-KW"/>
</dbReference>
<dbReference type="Proteomes" id="UP000238296">
    <property type="component" value="Unassembled WGS sequence"/>
</dbReference>
<dbReference type="AlphaFoldDB" id="A0A2S8BN55"/>
<evidence type="ECO:0000256" key="2">
    <source>
        <dbReference type="ARBA" id="ARBA00023172"/>
    </source>
</evidence>
<evidence type="ECO:0000259" key="4">
    <source>
        <dbReference type="PROSITE" id="PS51898"/>
    </source>
</evidence>
<dbReference type="InterPro" id="IPR013762">
    <property type="entry name" value="Integrase-like_cat_sf"/>
</dbReference>
<dbReference type="SUPFAM" id="SSF56349">
    <property type="entry name" value="DNA breaking-rejoining enzymes"/>
    <property type="match status" value="1"/>
</dbReference>
<protein>
    <submittedName>
        <fullName evidence="6">Tyrosine recombinase XerD</fullName>
    </submittedName>
</protein>
<organism evidence="6 7">
    <name type="scientific">Mycobacterium talmoniae</name>
    <dbReference type="NCBI Taxonomy" id="1858794"/>
    <lineage>
        <taxon>Bacteria</taxon>
        <taxon>Bacillati</taxon>
        <taxon>Actinomycetota</taxon>
        <taxon>Actinomycetes</taxon>
        <taxon>Mycobacteriales</taxon>
        <taxon>Mycobacteriaceae</taxon>
        <taxon>Mycobacterium</taxon>
    </lineage>
</organism>
<evidence type="ECO:0000313" key="6">
    <source>
        <dbReference type="EMBL" id="PQM48075.1"/>
    </source>
</evidence>
<accession>A0A2S8BN55</accession>
<evidence type="ECO:0000313" key="7">
    <source>
        <dbReference type="Proteomes" id="UP000238296"/>
    </source>
</evidence>
<evidence type="ECO:0000256" key="1">
    <source>
        <dbReference type="ARBA" id="ARBA00023125"/>
    </source>
</evidence>
<dbReference type="RefSeq" id="WP_242657230.1">
    <property type="nucleotide sequence ID" value="NZ_MLQM01000058.1"/>
</dbReference>
<dbReference type="CDD" id="cd00397">
    <property type="entry name" value="DNA_BRE_C"/>
    <property type="match status" value="1"/>
</dbReference>
<dbReference type="InterPro" id="IPR002104">
    <property type="entry name" value="Integrase_catalytic"/>
</dbReference>